<sequence length="135" mass="15200">MASPSDASNQEAVVRKQSKGAPIKFLVPLIYAPVLPLIRLSLRRNPVVRDRLFTLVLAGAFAHGFYLVYPFSCILFLFVAISCFWLLSVHVRGIDGLCLLKHLSLNYVEIFCRCSSIDECISIFHRIYLLPSIAD</sequence>
<keyword evidence="1" id="KW-1133">Transmembrane helix</keyword>
<dbReference type="PANTHER" id="PTHR37713">
    <property type="entry name" value="OS05G0176600 PROTEIN"/>
    <property type="match status" value="1"/>
</dbReference>
<name>A0AAD9T9S8_EUCGR</name>
<reference evidence="2 3" key="1">
    <citation type="journal article" date="2014" name="Nature">
        <title>The genome of Eucalyptus grandis.</title>
        <authorList>
            <person name="Myburg A.A."/>
            <person name="Grattapaglia D."/>
            <person name="Tuskan G.A."/>
            <person name="Hellsten U."/>
            <person name="Hayes R.D."/>
            <person name="Grimwood J."/>
            <person name="Jenkins J."/>
            <person name="Lindquist E."/>
            <person name="Tice H."/>
            <person name="Bauer D."/>
            <person name="Goodstein D.M."/>
            <person name="Dubchak I."/>
            <person name="Poliakov A."/>
            <person name="Mizrachi E."/>
            <person name="Kullan A.R."/>
            <person name="Hussey S.G."/>
            <person name="Pinard D."/>
            <person name="van der Merwe K."/>
            <person name="Singh P."/>
            <person name="van Jaarsveld I."/>
            <person name="Silva-Junior O.B."/>
            <person name="Togawa R.C."/>
            <person name="Pappas M.R."/>
            <person name="Faria D.A."/>
            <person name="Sansaloni C.P."/>
            <person name="Petroli C.D."/>
            <person name="Yang X."/>
            <person name="Ranjan P."/>
            <person name="Tschaplinski T.J."/>
            <person name="Ye C.Y."/>
            <person name="Li T."/>
            <person name="Sterck L."/>
            <person name="Vanneste K."/>
            <person name="Murat F."/>
            <person name="Soler M."/>
            <person name="Clemente H.S."/>
            <person name="Saidi N."/>
            <person name="Cassan-Wang H."/>
            <person name="Dunand C."/>
            <person name="Hefer C.A."/>
            <person name="Bornberg-Bauer E."/>
            <person name="Kersting A.R."/>
            <person name="Vining K."/>
            <person name="Amarasinghe V."/>
            <person name="Ranik M."/>
            <person name="Naithani S."/>
            <person name="Elser J."/>
            <person name="Boyd A.E."/>
            <person name="Liston A."/>
            <person name="Spatafora J.W."/>
            <person name="Dharmwardhana P."/>
            <person name="Raja R."/>
            <person name="Sullivan C."/>
            <person name="Romanel E."/>
            <person name="Alves-Ferreira M."/>
            <person name="Kulheim C."/>
            <person name="Foley W."/>
            <person name="Carocha V."/>
            <person name="Paiva J."/>
            <person name="Kudrna D."/>
            <person name="Brommonschenkel S.H."/>
            <person name="Pasquali G."/>
            <person name="Byrne M."/>
            <person name="Rigault P."/>
            <person name="Tibbits J."/>
            <person name="Spokevicius A."/>
            <person name="Jones R.C."/>
            <person name="Steane D.A."/>
            <person name="Vaillancourt R.E."/>
            <person name="Potts B.M."/>
            <person name="Joubert F."/>
            <person name="Barry K."/>
            <person name="Pappas G.J."/>
            <person name="Strauss S.H."/>
            <person name="Jaiswal P."/>
            <person name="Grima-Pettenati J."/>
            <person name="Salse J."/>
            <person name="Van de Peer Y."/>
            <person name="Rokhsar D.S."/>
            <person name="Schmutz J."/>
        </authorList>
    </citation>
    <scope>NUCLEOTIDE SEQUENCE [LARGE SCALE GENOMIC DNA]</scope>
    <source>
        <strain evidence="3">cv. BRASUZ1</strain>
        <tissue evidence="2">Leaf extractions</tissue>
    </source>
</reference>
<keyword evidence="1" id="KW-0472">Membrane</keyword>
<evidence type="ECO:0000256" key="1">
    <source>
        <dbReference type="SAM" id="Phobius"/>
    </source>
</evidence>
<keyword evidence="1" id="KW-0812">Transmembrane</keyword>
<protein>
    <submittedName>
        <fullName evidence="2">Uncharacterized protein</fullName>
    </submittedName>
</protein>
<organism evidence="2 3">
    <name type="scientific">Eucalyptus grandis</name>
    <name type="common">Flooded gum</name>
    <dbReference type="NCBI Taxonomy" id="71139"/>
    <lineage>
        <taxon>Eukaryota</taxon>
        <taxon>Viridiplantae</taxon>
        <taxon>Streptophyta</taxon>
        <taxon>Embryophyta</taxon>
        <taxon>Tracheophyta</taxon>
        <taxon>Spermatophyta</taxon>
        <taxon>Magnoliopsida</taxon>
        <taxon>eudicotyledons</taxon>
        <taxon>Gunneridae</taxon>
        <taxon>Pentapetalae</taxon>
        <taxon>rosids</taxon>
        <taxon>malvids</taxon>
        <taxon>Myrtales</taxon>
        <taxon>Myrtaceae</taxon>
        <taxon>Myrtoideae</taxon>
        <taxon>Eucalypteae</taxon>
        <taxon>Eucalyptus</taxon>
    </lineage>
</organism>
<feature type="transmembrane region" description="Helical" evidence="1">
    <location>
        <begin position="75"/>
        <end position="94"/>
    </location>
</feature>
<comment type="caution">
    <text evidence="2">The sequence shown here is derived from an EMBL/GenBank/DDBJ whole genome shotgun (WGS) entry which is preliminary data.</text>
</comment>
<gene>
    <name evidence="2" type="ORF">EUGRSUZ_L02717</name>
</gene>
<proteinExistence type="predicted"/>
<keyword evidence="3" id="KW-1185">Reference proteome</keyword>
<dbReference type="EMBL" id="MU849493">
    <property type="protein sequence ID" value="KAK2631579.1"/>
    <property type="molecule type" value="Genomic_DNA"/>
</dbReference>
<feature type="transmembrane region" description="Helical" evidence="1">
    <location>
        <begin position="20"/>
        <end position="40"/>
    </location>
</feature>
<accession>A0AAD9T9S8</accession>
<evidence type="ECO:0000313" key="3">
    <source>
        <dbReference type="Proteomes" id="UP000030711"/>
    </source>
</evidence>
<evidence type="ECO:0000313" key="2">
    <source>
        <dbReference type="EMBL" id="KAK2631579.1"/>
    </source>
</evidence>
<dbReference type="Proteomes" id="UP000030711">
    <property type="component" value="Unassembled WGS sequence"/>
</dbReference>
<dbReference type="AlphaFoldDB" id="A0AAD9T9S8"/>
<dbReference type="PANTHER" id="PTHR37713:SF1">
    <property type="entry name" value="OS05G0176600 PROTEIN"/>
    <property type="match status" value="1"/>
</dbReference>